<protein>
    <submittedName>
        <fullName evidence="2">Uncharacterized protein</fullName>
    </submittedName>
</protein>
<reference evidence="2" key="1">
    <citation type="submission" date="2020-01" db="EMBL/GenBank/DDBJ databases">
        <authorList>
            <person name="Meier V. D."/>
            <person name="Meier V D."/>
        </authorList>
    </citation>
    <scope>NUCLEOTIDE SEQUENCE</scope>
    <source>
        <strain evidence="2">HLG_WM_MAG_01</strain>
    </source>
</reference>
<proteinExistence type="predicted"/>
<dbReference type="EMBL" id="CACVAS010000066">
    <property type="protein sequence ID" value="CAA6814060.1"/>
    <property type="molecule type" value="Genomic_DNA"/>
</dbReference>
<sequence length="91" mass="10188">MDYYMLGLMLLLLVGSVMVYVYYLKDKKEQLDSIKRGFCPQCKQNNIELTDQRSGGCSGPQIMMFECTACGYTNSFAVQDPNSCCGPNSCK</sequence>
<keyword evidence="1" id="KW-1133">Transmembrane helix</keyword>
<keyword evidence="1" id="KW-0812">Transmembrane</keyword>
<gene>
    <name evidence="2" type="ORF">HELGO_WM3647</name>
</gene>
<dbReference type="AlphaFoldDB" id="A0A6S6SU28"/>
<dbReference type="SUPFAM" id="SSF57783">
    <property type="entry name" value="Zinc beta-ribbon"/>
    <property type="match status" value="1"/>
</dbReference>
<evidence type="ECO:0000313" key="2">
    <source>
        <dbReference type="EMBL" id="CAA6814060.1"/>
    </source>
</evidence>
<organism evidence="2">
    <name type="scientific">uncultured Sulfurovum sp</name>
    <dbReference type="NCBI Taxonomy" id="269237"/>
    <lineage>
        <taxon>Bacteria</taxon>
        <taxon>Pseudomonadati</taxon>
        <taxon>Campylobacterota</taxon>
        <taxon>Epsilonproteobacteria</taxon>
        <taxon>Campylobacterales</taxon>
        <taxon>Sulfurovaceae</taxon>
        <taxon>Sulfurovum</taxon>
        <taxon>environmental samples</taxon>
    </lineage>
</organism>
<keyword evidence="1" id="KW-0472">Membrane</keyword>
<feature type="transmembrane region" description="Helical" evidence="1">
    <location>
        <begin position="6"/>
        <end position="24"/>
    </location>
</feature>
<accession>A0A6S6SU28</accession>
<evidence type="ECO:0000256" key="1">
    <source>
        <dbReference type="SAM" id="Phobius"/>
    </source>
</evidence>
<name>A0A6S6SU28_9BACT</name>